<feature type="domain" description="XRN2-binding (XTBD)" evidence="1">
    <location>
        <begin position="5"/>
        <end position="90"/>
    </location>
</feature>
<proteinExistence type="evidence at transcript level"/>
<reference evidence="2" key="1">
    <citation type="submission" date="2007-05" db="EMBL/GenBank/DDBJ databases">
        <authorList>
            <person name="Douchkov D."/>
            <person name="Schweizer P."/>
        </authorList>
    </citation>
    <scope>NUCLEOTIDE SEQUENCE</scope>
    <source>
        <tissue evidence="2">Salivary gland</tissue>
    </source>
</reference>
<dbReference type="Pfam" id="PF11952">
    <property type="entry name" value="XTBD"/>
    <property type="match status" value="1"/>
</dbReference>
<dbReference type="InterPro" id="IPR021859">
    <property type="entry name" value="XTBD"/>
</dbReference>
<evidence type="ECO:0000313" key="2">
    <source>
        <dbReference type="EMBL" id="ABR23444.1"/>
    </source>
</evidence>
<dbReference type="EMBL" id="EF633927">
    <property type="protein sequence ID" value="ABR23444.1"/>
    <property type="molecule type" value="mRNA"/>
</dbReference>
<evidence type="ECO:0000259" key="1">
    <source>
        <dbReference type="PROSITE" id="PS51827"/>
    </source>
</evidence>
<dbReference type="PANTHER" id="PTHR48430:SF1">
    <property type="entry name" value="PARTNER OF XRN-2 PROTEIN 1"/>
    <property type="match status" value="1"/>
</dbReference>
<dbReference type="PROSITE" id="PS51827">
    <property type="entry name" value="XTBD"/>
    <property type="match status" value="1"/>
</dbReference>
<dbReference type="PANTHER" id="PTHR48430">
    <property type="entry name" value="PARTNER OF XRN-2 PROTEIN 1"/>
    <property type="match status" value="1"/>
</dbReference>
<dbReference type="AlphaFoldDB" id="A6N9W1"/>
<protein>
    <recommendedName>
        <fullName evidence="1">XRN2-binding (XTBD) domain-containing protein</fullName>
    </recommendedName>
</protein>
<organism evidence="2">
    <name type="scientific">Ornithodoros parkeri</name>
    <name type="common">Soft tick</name>
    <name type="synonym">Argasid tick</name>
    <dbReference type="NCBI Taxonomy" id="140564"/>
    <lineage>
        <taxon>Eukaryota</taxon>
        <taxon>Metazoa</taxon>
        <taxon>Ecdysozoa</taxon>
        <taxon>Arthropoda</taxon>
        <taxon>Chelicerata</taxon>
        <taxon>Arachnida</taxon>
        <taxon>Acari</taxon>
        <taxon>Parasitiformes</taxon>
        <taxon>Ixodida</taxon>
        <taxon>Ixodoidea</taxon>
        <taxon>Argasidae</taxon>
        <taxon>Ornithodorinae</taxon>
        <taxon>Ornithodoros</taxon>
    </lineage>
</organism>
<accession>A6N9W1</accession>
<reference evidence="2" key="2">
    <citation type="journal article" date="2008" name="Insect Biochem. Mol. Biol.">
        <title>An insight into the sialome of the soft tick, Ornithodorus parkeri.</title>
        <authorList>
            <person name="Francischetti I.M."/>
            <person name="Mans B.J."/>
            <person name="Meng Z."/>
            <person name="Gudderra N."/>
            <person name="Veenstra T.D."/>
            <person name="Pham V.M."/>
            <person name="Ribeiro J.M."/>
        </authorList>
    </citation>
    <scope>NUCLEOTIDE SEQUENCE</scope>
    <source>
        <tissue evidence="2">Salivary gland</tissue>
    </source>
</reference>
<name>A6N9W1_ORNPR</name>
<sequence length="146" mass="17140">MEKDIEEYRQPWESTEHWNLRKEFLLSHEGKFPENRLLCLAQAFANVEILGCSYPQAVMIQLSALAKEVVSLNTLQEKRKKNCEILFVKGEDDKNKRKNPVNDMGTYTKYSNSRPNLPFQNQHYNTSPQGYQSYNQRMNAAAFFNR</sequence>